<name>A0A1Y2PEL1_9FLAO</name>
<accession>A0A1Y2PEL1</accession>
<evidence type="ECO:0000259" key="3">
    <source>
        <dbReference type="Pfam" id="PF12770"/>
    </source>
</evidence>
<proteinExistence type="predicted"/>
<dbReference type="PANTHER" id="PTHR10098:SF112">
    <property type="entry name" value="SLR0380 PROTEIN"/>
    <property type="match status" value="1"/>
</dbReference>
<dbReference type="AlphaFoldDB" id="A0A1Y2PEL1"/>
<dbReference type="InterPro" id="IPR024983">
    <property type="entry name" value="CHAT_dom"/>
</dbReference>
<keyword evidence="1" id="KW-1133">Transmembrane helix</keyword>
<dbReference type="Pfam" id="PF13181">
    <property type="entry name" value="TPR_8"/>
    <property type="match status" value="1"/>
</dbReference>
<dbReference type="Pfam" id="PF13374">
    <property type="entry name" value="TPR_10"/>
    <property type="match status" value="1"/>
</dbReference>
<evidence type="ECO:0000313" key="4">
    <source>
        <dbReference type="EMBL" id="OSY88936.1"/>
    </source>
</evidence>
<dbReference type="Proteomes" id="UP000194221">
    <property type="component" value="Unassembled WGS sequence"/>
</dbReference>
<evidence type="ECO:0000313" key="5">
    <source>
        <dbReference type="Proteomes" id="UP000194221"/>
    </source>
</evidence>
<dbReference type="Gene3D" id="1.25.40.10">
    <property type="entry name" value="Tetratricopeptide repeat domain"/>
    <property type="match status" value="3"/>
</dbReference>
<feature type="chain" id="PRO_5012282494" description="CHAT domain-containing protein" evidence="2">
    <location>
        <begin position="20"/>
        <end position="940"/>
    </location>
</feature>
<sequence>MRTKLLFLFLTLHSFFIVSQNDSINIKKLETEFYKAYPHIYSNQDSAYIYFNKALTISQQEKWHDQSANILSYIIFTSSYHYNLPVMKNNLDNLGSLLITQKDSLKKQKVYHVANSLYQLNLGNYYYKLKDYKRAKPWFLQLKNELKSANTTQENIDKLHSVYSFLAVIYTNENKYELAKNYCNKALQLLNNYPDFFEDISSKKMLLNNYLAKIYSNQKQYDSAINLLEKSVNFYQTKKTSDYTNSLISSYQALINNYILSNNSEKALSLLQKSESSYRKNDPFYKVLQELYGDIYLQQQNFDKALLTYQISLKLFKTYRNNKKHIDIALIYKKISEVYIKNKQFDKAYINIQNALQNCTFSSTSFSDENPLISNLITNSDVLEILHTKVIVLTGLYNKNQNISFLKKGLQTSLLALDILDILKPTLENKNDKQYLIDKVYPLYETTLNQLHILHQKTNDKKYLDTAFTVLEKSKSTQLLEAVNLSKAIKFKNIPEQIIDREQQLLATINSIETAIFTSESTEEKYQKLNTAKEQYNSFLDSVKVTYPKYHKLKYDYTTISLETVLNNTKTNEAKVSYFFGKHYIYIFSITKKNIDFSRIVNSESLQKELTTFYATVSNYKKKYNPTLGFSLYKKLLPLNVRNKTLLTVVPDGFLNYIPFEALSTQNQNNSYLVQNAATVYENSFTLLNEQEKLTHNNEENTILAIAPEFYKTSSKNVTRADFTPLIFNKREVRNIASVFNTDTILGKQASLLKLKNRFSKYPILHFATHASANDEFPDFSYLAFTPTKNEANLWYVKDIYNTELKANLVTLSACQTGIGKLEKGEGNISLARAFSYAGVGALVKSLWKVDDKSSSKLMSDFYKELSLGNNKTTALQIAKNNYLKNTVKELSHPFFWAGFVLNGNPQAIANSPTNYVVWVIALIFIILFLFRKKLVQFFK</sequence>
<dbReference type="OrthoDB" id="9771112at2"/>
<keyword evidence="1" id="KW-0812">Transmembrane</keyword>
<dbReference type="SMART" id="SM00028">
    <property type="entry name" value="TPR"/>
    <property type="match status" value="6"/>
</dbReference>
<dbReference type="PANTHER" id="PTHR10098">
    <property type="entry name" value="RAPSYN-RELATED"/>
    <property type="match status" value="1"/>
</dbReference>
<dbReference type="STRING" id="1635173.WH52_04535"/>
<feature type="domain" description="CHAT" evidence="3">
    <location>
        <begin position="632"/>
        <end position="905"/>
    </location>
</feature>
<dbReference type="RefSeq" id="WP_086029746.1">
    <property type="nucleotide sequence ID" value="NZ_LAPZ01000002.1"/>
</dbReference>
<keyword evidence="2" id="KW-0732">Signal</keyword>
<evidence type="ECO:0000256" key="2">
    <source>
        <dbReference type="SAM" id="SignalP"/>
    </source>
</evidence>
<evidence type="ECO:0000256" key="1">
    <source>
        <dbReference type="SAM" id="Phobius"/>
    </source>
</evidence>
<dbReference type="InParanoid" id="A0A1Y2PEL1"/>
<reference evidence="4 5" key="1">
    <citation type="submission" date="2015-03" db="EMBL/GenBank/DDBJ databases">
        <title>Genome sequence of Tenacibaculum sp. S2-2, isolated from intestinal microbiota of sea cucumber, Apostichopus japonicas.</title>
        <authorList>
            <person name="Shao Z."/>
            <person name="Wang L."/>
            <person name="Li X."/>
        </authorList>
    </citation>
    <scope>NUCLEOTIDE SEQUENCE [LARGE SCALE GENOMIC DNA]</scope>
    <source>
        <strain evidence="4 5">S2-2</strain>
    </source>
</reference>
<dbReference type="Pfam" id="PF12770">
    <property type="entry name" value="CHAT"/>
    <property type="match status" value="1"/>
</dbReference>
<gene>
    <name evidence="4" type="ORF">WH52_04535</name>
</gene>
<keyword evidence="1" id="KW-0472">Membrane</keyword>
<dbReference type="InterPro" id="IPR019734">
    <property type="entry name" value="TPR_rpt"/>
</dbReference>
<feature type="transmembrane region" description="Helical" evidence="1">
    <location>
        <begin position="916"/>
        <end position="931"/>
    </location>
</feature>
<dbReference type="SUPFAM" id="SSF48452">
    <property type="entry name" value="TPR-like"/>
    <property type="match status" value="2"/>
</dbReference>
<organism evidence="4 5">
    <name type="scientific">Tenacibaculum holothuriorum</name>
    <dbReference type="NCBI Taxonomy" id="1635173"/>
    <lineage>
        <taxon>Bacteria</taxon>
        <taxon>Pseudomonadati</taxon>
        <taxon>Bacteroidota</taxon>
        <taxon>Flavobacteriia</taxon>
        <taxon>Flavobacteriales</taxon>
        <taxon>Flavobacteriaceae</taxon>
        <taxon>Tenacibaculum</taxon>
    </lineage>
</organism>
<dbReference type="EMBL" id="LAPZ01000002">
    <property type="protein sequence ID" value="OSY88936.1"/>
    <property type="molecule type" value="Genomic_DNA"/>
</dbReference>
<comment type="caution">
    <text evidence="4">The sequence shown here is derived from an EMBL/GenBank/DDBJ whole genome shotgun (WGS) entry which is preliminary data.</text>
</comment>
<keyword evidence="5" id="KW-1185">Reference proteome</keyword>
<feature type="signal peptide" evidence="2">
    <location>
        <begin position="1"/>
        <end position="19"/>
    </location>
</feature>
<protein>
    <recommendedName>
        <fullName evidence="3">CHAT domain-containing protein</fullName>
    </recommendedName>
</protein>
<dbReference type="InterPro" id="IPR011990">
    <property type="entry name" value="TPR-like_helical_dom_sf"/>
</dbReference>